<proteinExistence type="predicted"/>
<dbReference type="SUPFAM" id="SSF55785">
    <property type="entry name" value="PYP-like sensor domain (PAS domain)"/>
    <property type="match status" value="1"/>
</dbReference>
<evidence type="ECO:0000313" key="12">
    <source>
        <dbReference type="Proteomes" id="UP000230084"/>
    </source>
</evidence>
<dbReference type="InterPro" id="IPR004358">
    <property type="entry name" value="Sig_transdc_His_kin-like_C"/>
</dbReference>
<organism evidence="11 12">
    <name type="scientific">Candidatus Uhrbacteria bacterium CG10_big_fil_rev_8_21_14_0_10_50_16</name>
    <dbReference type="NCBI Taxonomy" id="1975039"/>
    <lineage>
        <taxon>Bacteria</taxon>
        <taxon>Candidatus Uhriibacteriota</taxon>
    </lineage>
</organism>
<dbReference type="InterPro" id="IPR035965">
    <property type="entry name" value="PAS-like_dom_sf"/>
</dbReference>
<dbReference type="PROSITE" id="PS50109">
    <property type="entry name" value="HIS_KIN"/>
    <property type="match status" value="1"/>
</dbReference>
<dbReference type="PROSITE" id="PS50112">
    <property type="entry name" value="PAS"/>
    <property type="match status" value="1"/>
</dbReference>
<dbReference type="InterPro" id="IPR005467">
    <property type="entry name" value="His_kinase_dom"/>
</dbReference>
<evidence type="ECO:0000256" key="4">
    <source>
        <dbReference type="ARBA" id="ARBA00022679"/>
    </source>
</evidence>
<evidence type="ECO:0000259" key="10">
    <source>
        <dbReference type="PROSITE" id="PS50113"/>
    </source>
</evidence>
<reference evidence="11 12" key="1">
    <citation type="submission" date="2017-09" db="EMBL/GenBank/DDBJ databases">
        <title>Depth-based differentiation of microbial function through sediment-hosted aquifers and enrichment of novel symbionts in the deep terrestrial subsurface.</title>
        <authorList>
            <person name="Probst A.J."/>
            <person name="Ladd B."/>
            <person name="Jarett J.K."/>
            <person name="Geller-Mcgrath D.E."/>
            <person name="Sieber C.M."/>
            <person name="Emerson J.B."/>
            <person name="Anantharaman K."/>
            <person name="Thomas B.C."/>
            <person name="Malmstrom R."/>
            <person name="Stieglmeier M."/>
            <person name="Klingl A."/>
            <person name="Woyke T."/>
            <person name="Ryan C.M."/>
            <person name="Banfield J.F."/>
        </authorList>
    </citation>
    <scope>NUCLEOTIDE SEQUENCE [LARGE SCALE GENOMIC DNA]</scope>
    <source>
        <strain evidence="11">CG10_big_fil_rev_8_21_14_0_10_50_16</strain>
    </source>
</reference>
<dbReference type="Gene3D" id="1.10.287.130">
    <property type="match status" value="1"/>
</dbReference>
<dbReference type="GO" id="GO:0006355">
    <property type="term" value="P:regulation of DNA-templated transcription"/>
    <property type="evidence" value="ECO:0007669"/>
    <property type="project" value="InterPro"/>
</dbReference>
<dbReference type="InterPro" id="IPR013767">
    <property type="entry name" value="PAS_fold"/>
</dbReference>
<dbReference type="CDD" id="cd00082">
    <property type="entry name" value="HisKA"/>
    <property type="match status" value="1"/>
</dbReference>
<dbReference type="Proteomes" id="UP000230084">
    <property type="component" value="Unassembled WGS sequence"/>
</dbReference>
<evidence type="ECO:0000259" key="8">
    <source>
        <dbReference type="PROSITE" id="PS50109"/>
    </source>
</evidence>
<dbReference type="SMART" id="SM00388">
    <property type="entry name" value="HisKA"/>
    <property type="match status" value="1"/>
</dbReference>
<dbReference type="InterPro" id="IPR003594">
    <property type="entry name" value="HATPase_dom"/>
</dbReference>
<keyword evidence="7" id="KW-1133">Transmembrane helix</keyword>
<keyword evidence="3" id="KW-0597">Phosphoprotein</keyword>
<dbReference type="InterPro" id="IPR000700">
    <property type="entry name" value="PAS-assoc_C"/>
</dbReference>
<dbReference type="PANTHER" id="PTHR43711">
    <property type="entry name" value="TWO-COMPONENT HISTIDINE KINASE"/>
    <property type="match status" value="1"/>
</dbReference>
<dbReference type="InterPro" id="IPR003661">
    <property type="entry name" value="HisK_dim/P_dom"/>
</dbReference>
<dbReference type="SMART" id="SM00091">
    <property type="entry name" value="PAS"/>
    <property type="match status" value="1"/>
</dbReference>
<comment type="catalytic activity">
    <reaction evidence="1">
        <text>ATP + protein L-histidine = ADP + protein N-phospho-L-histidine.</text>
        <dbReference type="EC" id="2.7.13.3"/>
    </reaction>
</comment>
<dbReference type="PROSITE" id="PS50113">
    <property type="entry name" value="PAC"/>
    <property type="match status" value="1"/>
</dbReference>
<sequence length="708" mass="78451">MKIRNLLISVYAVVALLPLFGIVWVNYRSTETAYVEQEFSNLTAIVEARTSAIKEYMYSWERLITIIQDDNQIKTNLPVLVRLENTTNDQEFQSAKHNLDQQLRAWRNTVEEVMDVLLVSPDGTVVFADDHRITNGVRKTLYDPTNTVMQNAKNGVFISSLFIGKDNEPKFFVAAPIYDVGEEFVGIVIFEVNAYKLYAIIQDTTGLGTTGETEVAQLVGNSVLFLNPLRFNSDAAFTVSLPFSGEVLNNPAQRAVLGDNDQGFVVDYRGRDVLAVWRYIPSLNWGLVTKIDQAEVLVPAQALGRWIIAIVSILSGIILFCVWIMATYVDKLVRSREEIGKKSEAILQGIGDAVFVVDPNLIIQQFNRVAVEMTGISEKDALGKHYKQVMRFISEETGEEKDVFITEALKAGAVRTRANHTLLLRNDGVKIPIEENVAPLVNHEGSILGVVVMFEDVTKEREIDNMKTDFISIASHQLRTPLTGIKWATELLLKDRASLSDKQQEYLDRIHSSEEHMVDLVKGLLNVNRLESGTISIQPVSVDLGELVRSLGKDVSLVAEKEGVYFETRVPTEPIVTGIDKDIFGIIVQNLVSNAMKYSNTGGEITLSLSSHDQRIALSVTDTGIGIPVRQQSQLFQKFFRADNAILSPAEGTGLGLYVTKTMVEQAGGTLTFVSAEGKGSTFTVEFPLSGMAPHKGTKKPETVILIS</sequence>
<accession>A0A2H0RMV0</accession>
<keyword evidence="4" id="KW-0808">Transferase</keyword>
<feature type="domain" description="PAS" evidence="9">
    <location>
        <begin position="346"/>
        <end position="412"/>
    </location>
</feature>
<dbReference type="Gene3D" id="3.30.450.20">
    <property type="entry name" value="PAS domain"/>
    <property type="match status" value="2"/>
</dbReference>
<dbReference type="SMART" id="SM00387">
    <property type="entry name" value="HATPase_c"/>
    <property type="match status" value="1"/>
</dbReference>
<name>A0A2H0RMV0_9BACT</name>
<dbReference type="Pfam" id="PF00512">
    <property type="entry name" value="HisKA"/>
    <property type="match status" value="1"/>
</dbReference>
<dbReference type="AlphaFoldDB" id="A0A2H0RMV0"/>
<evidence type="ECO:0000259" key="9">
    <source>
        <dbReference type="PROSITE" id="PS50112"/>
    </source>
</evidence>
<dbReference type="InterPro" id="IPR000014">
    <property type="entry name" value="PAS"/>
</dbReference>
<dbReference type="Pfam" id="PF02518">
    <property type="entry name" value="HATPase_c"/>
    <property type="match status" value="1"/>
</dbReference>
<keyword evidence="7" id="KW-0472">Membrane</keyword>
<dbReference type="InterPro" id="IPR036097">
    <property type="entry name" value="HisK_dim/P_sf"/>
</dbReference>
<dbReference type="NCBIfam" id="TIGR00229">
    <property type="entry name" value="sensory_box"/>
    <property type="match status" value="1"/>
</dbReference>
<evidence type="ECO:0000256" key="2">
    <source>
        <dbReference type="ARBA" id="ARBA00012438"/>
    </source>
</evidence>
<keyword evidence="6" id="KW-0902">Two-component regulatory system</keyword>
<dbReference type="CDD" id="cd00130">
    <property type="entry name" value="PAS"/>
    <property type="match status" value="1"/>
</dbReference>
<feature type="domain" description="PAC" evidence="10">
    <location>
        <begin position="417"/>
        <end position="469"/>
    </location>
</feature>
<evidence type="ECO:0000256" key="3">
    <source>
        <dbReference type="ARBA" id="ARBA00022553"/>
    </source>
</evidence>
<dbReference type="EC" id="2.7.13.3" evidence="2"/>
<dbReference type="SUPFAM" id="SSF47384">
    <property type="entry name" value="Homodimeric domain of signal transducing histidine kinase"/>
    <property type="match status" value="1"/>
</dbReference>
<dbReference type="EMBL" id="PCYM01000001">
    <property type="protein sequence ID" value="PIR47872.1"/>
    <property type="molecule type" value="Genomic_DNA"/>
</dbReference>
<evidence type="ECO:0000256" key="1">
    <source>
        <dbReference type="ARBA" id="ARBA00000085"/>
    </source>
</evidence>
<dbReference type="Pfam" id="PF00989">
    <property type="entry name" value="PAS"/>
    <property type="match status" value="1"/>
</dbReference>
<protein>
    <recommendedName>
        <fullName evidence="2">histidine kinase</fullName>
        <ecNumber evidence="2">2.7.13.3</ecNumber>
    </recommendedName>
</protein>
<evidence type="ECO:0000256" key="7">
    <source>
        <dbReference type="SAM" id="Phobius"/>
    </source>
</evidence>
<dbReference type="InterPro" id="IPR036890">
    <property type="entry name" value="HATPase_C_sf"/>
</dbReference>
<evidence type="ECO:0000313" key="11">
    <source>
        <dbReference type="EMBL" id="PIR47872.1"/>
    </source>
</evidence>
<gene>
    <name evidence="11" type="ORF">COV06_00525</name>
</gene>
<evidence type="ECO:0000256" key="6">
    <source>
        <dbReference type="ARBA" id="ARBA00023012"/>
    </source>
</evidence>
<keyword evidence="5" id="KW-0418">Kinase</keyword>
<dbReference type="CDD" id="cd18773">
    <property type="entry name" value="PDC1_HK_sensor"/>
    <property type="match status" value="1"/>
</dbReference>
<dbReference type="InterPro" id="IPR050736">
    <property type="entry name" value="Sensor_HK_Regulatory"/>
</dbReference>
<dbReference type="Gene3D" id="3.30.565.10">
    <property type="entry name" value="Histidine kinase-like ATPase, C-terminal domain"/>
    <property type="match status" value="1"/>
</dbReference>
<dbReference type="PANTHER" id="PTHR43711:SF26">
    <property type="entry name" value="SENSOR HISTIDINE KINASE RCSC"/>
    <property type="match status" value="1"/>
</dbReference>
<dbReference type="SUPFAM" id="SSF55874">
    <property type="entry name" value="ATPase domain of HSP90 chaperone/DNA topoisomerase II/histidine kinase"/>
    <property type="match status" value="1"/>
</dbReference>
<dbReference type="PRINTS" id="PR00344">
    <property type="entry name" value="BCTRLSENSOR"/>
</dbReference>
<keyword evidence="7" id="KW-0812">Transmembrane</keyword>
<comment type="caution">
    <text evidence="11">The sequence shown here is derived from an EMBL/GenBank/DDBJ whole genome shotgun (WGS) entry which is preliminary data.</text>
</comment>
<feature type="transmembrane region" description="Helical" evidence="7">
    <location>
        <begin position="306"/>
        <end position="329"/>
    </location>
</feature>
<feature type="domain" description="Histidine kinase" evidence="8">
    <location>
        <begin position="473"/>
        <end position="691"/>
    </location>
</feature>
<evidence type="ECO:0000256" key="5">
    <source>
        <dbReference type="ARBA" id="ARBA00022777"/>
    </source>
</evidence>
<dbReference type="GO" id="GO:0000155">
    <property type="term" value="F:phosphorelay sensor kinase activity"/>
    <property type="evidence" value="ECO:0007669"/>
    <property type="project" value="InterPro"/>
</dbReference>
<dbReference type="FunFam" id="3.30.565.10:FF:000006">
    <property type="entry name" value="Sensor histidine kinase WalK"/>
    <property type="match status" value="1"/>
</dbReference>